<name>A0A815J145_9BILA</name>
<evidence type="ECO:0000313" key="2">
    <source>
        <dbReference type="Proteomes" id="UP000663889"/>
    </source>
</evidence>
<accession>A0A815J145</accession>
<organism evidence="1 2">
    <name type="scientific">Rotaria sordida</name>
    <dbReference type="NCBI Taxonomy" id="392033"/>
    <lineage>
        <taxon>Eukaryota</taxon>
        <taxon>Metazoa</taxon>
        <taxon>Spiralia</taxon>
        <taxon>Gnathifera</taxon>
        <taxon>Rotifera</taxon>
        <taxon>Eurotatoria</taxon>
        <taxon>Bdelloidea</taxon>
        <taxon>Philodinida</taxon>
        <taxon>Philodinidae</taxon>
        <taxon>Rotaria</taxon>
    </lineage>
</organism>
<evidence type="ECO:0000313" key="1">
    <source>
        <dbReference type="EMBL" id="CAF1373048.1"/>
    </source>
</evidence>
<sequence>MNDAKQQVKKIIQEFGKNICTRCSIEKIEYVDENGATKVIDCYFKQGSNNDKSKDLVEICNDLGMELSAKVKLDEICEIFSKHRVFQN</sequence>
<reference evidence="1" key="1">
    <citation type="submission" date="2021-02" db="EMBL/GenBank/DDBJ databases">
        <authorList>
            <person name="Nowell W R."/>
        </authorList>
    </citation>
    <scope>NUCLEOTIDE SEQUENCE</scope>
</reference>
<dbReference type="AlphaFoldDB" id="A0A815J145"/>
<dbReference type="Proteomes" id="UP000663889">
    <property type="component" value="Unassembled WGS sequence"/>
</dbReference>
<dbReference type="EMBL" id="CAJNOU010003139">
    <property type="protein sequence ID" value="CAF1373048.1"/>
    <property type="molecule type" value="Genomic_DNA"/>
</dbReference>
<proteinExistence type="predicted"/>
<protein>
    <submittedName>
        <fullName evidence="1">Uncharacterized protein</fullName>
    </submittedName>
</protein>
<gene>
    <name evidence="1" type="ORF">SEV965_LOCUS29999</name>
</gene>
<feature type="non-terminal residue" evidence="1">
    <location>
        <position position="88"/>
    </location>
</feature>
<comment type="caution">
    <text evidence="1">The sequence shown here is derived from an EMBL/GenBank/DDBJ whole genome shotgun (WGS) entry which is preliminary data.</text>
</comment>